<dbReference type="EMBL" id="RJTH01000014">
    <property type="protein sequence ID" value="RUM20656.1"/>
    <property type="molecule type" value="Genomic_DNA"/>
</dbReference>
<reference evidence="4" key="1">
    <citation type="submission" date="2018-11" db="EMBL/GenBank/DDBJ databases">
        <title>Rhizobium chutanense sp. nov., isolated from root nodules of Phaseolus vulgaris in China.</title>
        <authorList>
            <person name="Huo Y."/>
        </authorList>
    </citation>
    <scope>NUCLEOTIDE SEQUENCE [LARGE SCALE GENOMIC DNA]</scope>
    <source>
        <strain evidence="4">CCBAU 65647</strain>
    </source>
</reference>
<feature type="transmembrane region" description="Helical" evidence="1">
    <location>
        <begin position="503"/>
        <end position="523"/>
    </location>
</feature>
<dbReference type="Pfam" id="PF20990">
    <property type="entry name" value="DUF2207_C"/>
    <property type="match status" value="1"/>
</dbReference>
<name>A0A3S0QLP3_9HYPH</name>
<sequence>MKNVIFSSIILFSKLSEKAALMRGLLLSALLLLLCACSNFTREFDVYSADSTILVSSDGSARVSETFKIFAKQESNYGGVYVDIPQRFIDADNRAHWRDFSLLSTSRDGSPEYHFREQSLEGYSVYVGERRCRSCSPRFHLGLNTITIDYRLGRLVQEDAARQTLVLPAFMGSVHDRGAAKTILVTIPAGGTLRSSQGEHAGYDVTWRSPTELTISIPLGKADRTLPGIEIEYPVGTFLPATNAQLLSWWLSDHLLIFASLIGPAIAAIFTGFRLRRSYRLNRISWPDIDGKLIERTSPVLAAYLHFRWEKTADRPAFLASLCRLAIAKRLRISSLGEDAEVSDVLPYNARRKPGVKRPSLAFPLHVVLDRIRKHPSDNGNCSAADVFHGAGDELRAAASSEYRQKRGEGIKTYVWTFCVIMAVSAVVAYLSGLVVFSLAMFAIPITVMALITALLHPEKAIEIGGSARAKSIFSIFVGMPFLLISSTYYVSKYPPSGDKLPYLAAICVDVAGSILVVAMIRLPTLSQIRIRANLQTLRRYMLGQASGQEMSVAVYERYLPYAIAFDLEHGWSEVFDAWRQANGIASYAPDWLSGPEP</sequence>
<feature type="transmembrane region" description="Helical" evidence="1">
    <location>
        <begin position="413"/>
        <end position="431"/>
    </location>
</feature>
<dbReference type="OrthoDB" id="8322758at2"/>
<comment type="caution">
    <text evidence="3">The sequence shown here is derived from an EMBL/GenBank/DDBJ whole genome shotgun (WGS) entry which is preliminary data.</text>
</comment>
<protein>
    <submittedName>
        <fullName evidence="3">DUF2207 domain-containing protein</fullName>
    </submittedName>
</protein>
<feature type="transmembrane region" description="Helical" evidence="1">
    <location>
        <begin position="468"/>
        <end position="491"/>
    </location>
</feature>
<evidence type="ECO:0000313" key="3">
    <source>
        <dbReference type="EMBL" id="RUM20656.1"/>
    </source>
</evidence>
<feature type="transmembrane region" description="Helical" evidence="1">
    <location>
        <begin position="437"/>
        <end position="456"/>
    </location>
</feature>
<proteinExistence type="predicted"/>
<organism evidence="3 4">
    <name type="scientific">Rhizobium vallis</name>
    <dbReference type="NCBI Taxonomy" id="634290"/>
    <lineage>
        <taxon>Bacteria</taxon>
        <taxon>Pseudomonadati</taxon>
        <taxon>Pseudomonadota</taxon>
        <taxon>Alphaproteobacteria</taxon>
        <taxon>Hyphomicrobiales</taxon>
        <taxon>Rhizobiaceae</taxon>
        <taxon>Rhizobium/Agrobacterium group</taxon>
        <taxon>Rhizobium</taxon>
    </lineage>
</organism>
<evidence type="ECO:0000259" key="2">
    <source>
        <dbReference type="Pfam" id="PF20990"/>
    </source>
</evidence>
<dbReference type="RefSeq" id="WP_126924576.1">
    <property type="nucleotide sequence ID" value="NZ_ML133698.1"/>
</dbReference>
<keyword evidence="1" id="KW-0472">Membrane</keyword>
<evidence type="ECO:0000256" key="1">
    <source>
        <dbReference type="SAM" id="Phobius"/>
    </source>
</evidence>
<gene>
    <name evidence="3" type="ORF">EFQ99_28940</name>
</gene>
<evidence type="ECO:0000313" key="4">
    <source>
        <dbReference type="Proteomes" id="UP000278823"/>
    </source>
</evidence>
<keyword evidence="4" id="KW-1185">Reference proteome</keyword>
<keyword evidence="1" id="KW-1133">Transmembrane helix</keyword>
<keyword evidence="1" id="KW-0812">Transmembrane</keyword>
<dbReference type="AlphaFoldDB" id="A0A3S0QLP3"/>
<dbReference type="Proteomes" id="UP000278823">
    <property type="component" value="Unassembled WGS sequence"/>
</dbReference>
<dbReference type="InterPro" id="IPR048389">
    <property type="entry name" value="YciQ-like_C"/>
</dbReference>
<feature type="transmembrane region" description="Helical" evidence="1">
    <location>
        <begin position="255"/>
        <end position="275"/>
    </location>
</feature>
<accession>A0A3S0QLP3</accession>
<feature type="domain" description="Predicted membrane protein YciQ-like C-terminal" evidence="2">
    <location>
        <begin position="297"/>
        <end position="576"/>
    </location>
</feature>